<dbReference type="InterPro" id="IPR016208">
    <property type="entry name" value="Ald_Oxase/xanthine_DH-like"/>
</dbReference>
<dbReference type="Gene3D" id="3.30.365.10">
    <property type="entry name" value="Aldehyde oxidase/xanthine dehydrogenase, molybdopterin binding domain"/>
    <property type="match status" value="4"/>
</dbReference>
<sequence>MTNNHLSGKPVARLEGPDKVSGIAKYAGEYPAKGLRYGYVVNSIITKGKIKKIDTAIVEAIPGIIKVFTHENRPSLAWFNQLYSDMDAPPGAPFRPLHDENISFNGQPIALVVAESFELARYGASILHIEYEQEAFHTNLQANLQHARKPKAGLASVLKPPPPKPSGDFEKAYAKAKAQTSATFTHGYEHHNPMELFATTVVYEGPGKLTVYDKTQGTINSQLYIGNVFGLHYKNIRVISPYVGGAFGSGLRPQYQLFFAVLAALELKAPVRVTLDRQQMFTFGFRPPTIQHTRYGAAADGKVTAINHEAVAITSRFEDYIEVVVNWANMLYPAQNTLLKHQLVPLDVYTPVDMRAPGGSTGVHAVESTMDALSYQLGIDPVEFRLINYSDTDATKDKPYSSKELRQCYKEGALRFGWNERQPLPRSMRRGNRLVGYGMATGIWDVFQFPARAEASLTKAGKLRIKSAVTDIGTGTYTVMAQVAADELGLPLDQVEVLYGDSALPFSAIQGGSATTASVAMAIRGACEGLRKQLIRKAKSLSNSPLADAKPEEIIFTNGQLVLKHNPALHMTLADIAAANNGKPITSKKFTGPDLIKWRKYSRAAHSVSFVELEVDEDLGTVDVTRALTMVAAGRIINPKTARSQIIGSMVWGISKALREESIMDHRYGRFMNANLAEYHLPVHADVHDLEVHFVEEKDDIINELGIKGVGEVGLTAMPPAIANAIFHATGRRINKFPIKVEDLLSTSPSSL</sequence>
<gene>
    <name evidence="2" type="ORF">MKQ68_07490</name>
</gene>
<evidence type="ECO:0000313" key="3">
    <source>
        <dbReference type="Proteomes" id="UP001162741"/>
    </source>
</evidence>
<dbReference type="Pfam" id="PF01315">
    <property type="entry name" value="Ald_Xan_dh_C"/>
    <property type="match status" value="1"/>
</dbReference>
<evidence type="ECO:0000259" key="1">
    <source>
        <dbReference type="SMART" id="SM01008"/>
    </source>
</evidence>
<dbReference type="EMBL" id="CP107006">
    <property type="protein sequence ID" value="UYQ94935.1"/>
    <property type="molecule type" value="Genomic_DNA"/>
</dbReference>
<dbReference type="InterPro" id="IPR046867">
    <property type="entry name" value="AldOxase/xan_DH_MoCoBD2"/>
</dbReference>
<dbReference type="PANTHER" id="PTHR11908">
    <property type="entry name" value="XANTHINE DEHYDROGENASE"/>
    <property type="match status" value="1"/>
</dbReference>
<dbReference type="RefSeq" id="WP_264282748.1">
    <property type="nucleotide sequence ID" value="NZ_CP107006.1"/>
</dbReference>
<accession>A0ABY6J5I1</accession>
<name>A0ABY6J5I1_9BACT</name>
<dbReference type="Gene3D" id="3.90.1170.50">
    <property type="entry name" value="Aldehyde oxidase/xanthine dehydrogenase, a/b hammerhead"/>
    <property type="match status" value="1"/>
</dbReference>
<proteinExistence type="predicted"/>
<dbReference type="Pfam" id="PF20256">
    <property type="entry name" value="MoCoBD_2"/>
    <property type="match status" value="1"/>
</dbReference>
<protein>
    <submittedName>
        <fullName evidence="2">Xanthine dehydrogenase family protein molybdopterin-binding subunit</fullName>
    </submittedName>
</protein>
<keyword evidence="3" id="KW-1185">Reference proteome</keyword>
<organism evidence="2 3">
    <name type="scientific">Chitinophaga horti</name>
    <dbReference type="NCBI Taxonomy" id="2920382"/>
    <lineage>
        <taxon>Bacteria</taxon>
        <taxon>Pseudomonadati</taxon>
        <taxon>Bacteroidota</taxon>
        <taxon>Chitinophagia</taxon>
        <taxon>Chitinophagales</taxon>
        <taxon>Chitinophagaceae</taxon>
        <taxon>Chitinophaga</taxon>
    </lineage>
</organism>
<dbReference type="InterPro" id="IPR036856">
    <property type="entry name" value="Ald_Oxase/Xan_DH_a/b_sf"/>
</dbReference>
<dbReference type="Pfam" id="PF02738">
    <property type="entry name" value="MoCoBD_1"/>
    <property type="match status" value="1"/>
</dbReference>
<reference evidence="2" key="1">
    <citation type="submission" date="2022-10" db="EMBL/GenBank/DDBJ databases">
        <title>Chitinophaga sp. nov., isolated from soil.</title>
        <authorList>
            <person name="Jeon C.O."/>
        </authorList>
    </citation>
    <scope>NUCLEOTIDE SEQUENCE</scope>
    <source>
        <strain evidence="2">R8</strain>
    </source>
</reference>
<dbReference type="Proteomes" id="UP001162741">
    <property type="component" value="Chromosome"/>
</dbReference>
<dbReference type="InterPro" id="IPR037165">
    <property type="entry name" value="AldOxase/xan_DH_Mopterin-bd_sf"/>
</dbReference>
<evidence type="ECO:0000313" key="2">
    <source>
        <dbReference type="EMBL" id="UYQ94935.1"/>
    </source>
</evidence>
<dbReference type="InterPro" id="IPR008274">
    <property type="entry name" value="AldOxase/xan_DH_MoCoBD1"/>
</dbReference>
<feature type="domain" description="Aldehyde oxidase/xanthine dehydrogenase a/b hammerhead" evidence="1">
    <location>
        <begin position="21"/>
        <end position="135"/>
    </location>
</feature>
<dbReference type="SMART" id="SM01008">
    <property type="entry name" value="Ald_Xan_dh_C"/>
    <property type="match status" value="1"/>
</dbReference>
<dbReference type="SUPFAM" id="SSF56003">
    <property type="entry name" value="Molybdenum cofactor-binding domain"/>
    <property type="match status" value="1"/>
</dbReference>
<dbReference type="PANTHER" id="PTHR11908:SF153">
    <property type="entry name" value="DEHYDROGENASE"/>
    <property type="match status" value="1"/>
</dbReference>
<dbReference type="InterPro" id="IPR000674">
    <property type="entry name" value="Ald_Oxase/Xan_DH_a/b"/>
</dbReference>
<dbReference type="SUPFAM" id="SSF54665">
    <property type="entry name" value="CO dehydrogenase molybdoprotein N-domain-like"/>
    <property type="match status" value="1"/>
</dbReference>